<keyword evidence="5" id="KW-0175">Coiled coil</keyword>
<evidence type="ECO:0000256" key="5">
    <source>
        <dbReference type="SAM" id="Coils"/>
    </source>
</evidence>
<feature type="coiled-coil region" evidence="5">
    <location>
        <begin position="530"/>
        <end position="595"/>
    </location>
</feature>
<dbReference type="GO" id="GO:0080115">
    <property type="term" value="F:myosin XI tail binding"/>
    <property type="evidence" value="ECO:0007669"/>
    <property type="project" value="UniProtKB-ARBA"/>
</dbReference>
<dbReference type="PROSITE" id="PS51775">
    <property type="entry name" value="GTD_BINDING"/>
    <property type="match status" value="1"/>
</dbReference>
<dbReference type="PANTHER" id="PTHR31422">
    <property type="entry name" value="BNAANNG28530D PROTEIN"/>
    <property type="match status" value="1"/>
</dbReference>
<evidence type="ECO:0000256" key="1">
    <source>
        <dbReference type="ARBA" id="ARBA00004370"/>
    </source>
</evidence>
<evidence type="ECO:0000259" key="7">
    <source>
        <dbReference type="PROSITE" id="PS51775"/>
    </source>
</evidence>
<dbReference type="InterPro" id="IPR005174">
    <property type="entry name" value="KIB1-4_b-propeller"/>
</dbReference>
<keyword evidence="3" id="KW-1133">Transmembrane helix</keyword>
<reference evidence="8 9" key="2">
    <citation type="submission" date="2020-07" db="EMBL/GenBank/DDBJ databases">
        <title>Genome assembly of wild tea tree DASZ reveals pedigree and selection history of tea varieties.</title>
        <authorList>
            <person name="Zhang W."/>
        </authorList>
    </citation>
    <scope>NUCLEOTIDE SEQUENCE [LARGE SCALE GENOMIC DNA]</scope>
    <source>
        <strain evidence="9">cv. G240</strain>
        <tissue evidence="8">Leaf</tissue>
    </source>
</reference>
<feature type="compositionally biased region" description="Polar residues" evidence="6">
    <location>
        <begin position="10"/>
        <end position="22"/>
    </location>
</feature>
<accession>A0A7J7G847</accession>
<organism evidence="8 9">
    <name type="scientific">Camellia sinensis</name>
    <name type="common">Tea plant</name>
    <name type="synonym">Thea sinensis</name>
    <dbReference type="NCBI Taxonomy" id="4442"/>
    <lineage>
        <taxon>Eukaryota</taxon>
        <taxon>Viridiplantae</taxon>
        <taxon>Streptophyta</taxon>
        <taxon>Embryophyta</taxon>
        <taxon>Tracheophyta</taxon>
        <taxon>Spermatophyta</taxon>
        <taxon>Magnoliopsida</taxon>
        <taxon>eudicotyledons</taxon>
        <taxon>Gunneridae</taxon>
        <taxon>Pentapetalae</taxon>
        <taxon>asterids</taxon>
        <taxon>Ericales</taxon>
        <taxon>Theaceae</taxon>
        <taxon>Camellia</taxon>
    </lineage>
</organism>
<feature type="compositionally biased region" description="Acidic residues" evidence="6">
    <location>
        <begin position="507"/>
        <end position="517"/>
    </location>
</feature>
<dbReference type="Proteomes" id="UP000593564">
    <property type="component" value="Unassembled WGS sequence"/>
</dbReference>
<dbReference type="InterPro" id="IPR007656">
    <property type="entry name" value="GTD-bd"/>
</dbReference>
<comment type="caution">
    <text evidence="8">The sequence shown here is derived from an EMBL/GenBank/DDBJ whole genome shotgun (WGS) entry which is preliminary data.</text>
</comment>
<proteinExistence type="predicted"/>
<evidence type="ECO:0000256" key="6">
    <source>
        <dbReference type="SAM" id="MobiDB-lite"/>
    </source>
</evidence>
<feature type="region of interest" description="Disordered" evidence="6">
    <location>
        <begin position="494"/>
        <end position="517"/>
    </location>
</feature>
<keyword evidence="2" id="KW-0812">Transmembrane</keyword>
<sequence length="670" mass="74969">MTDMWPSAPRTATSENNNNQELKSAKKKAVDSDVVVQEESGKKTGDDTKKQLFQRLWSEDDEIVILKAEILPLYPSDLILEWCDLDRGVAHLGRDVAQLSQVLSFLAEVIVSLVDEALLLADVTLAGVSFSTFSGKTQPVAATCPSRGLTPEPAEGNPEFFDLFSLHVALGDTPRQGGVEPRPRPGLGLDSTPTFEELCECRPSVTSGYWPSRHQTTRGGYSHGVLVARGAYAPSQCYLWDPLKRGCPQLFLPLWDTNNVPFQYAALSSSPEDWENCVMMVLTGISHPAFTFYVLRKRNLGWSKQDCNLVDPHSLNQQQFMQFTIAIGFRGKFCALSLQGTLAVLEIDIESNLKIADLSTSRAVPSAPSKHFKEHLIESNGFKVLQFGYHFNFRGKSSDLRNGFCSKICIDDGKCNNPKISLLENMMGQLGETRDIANGNGDVKANIVLNDYFREKSGDLRNGFCSKKCVNRKCNTKISLLESLESELEETQEIANGNGDFKASNEEYGDDSDEQECHEEDEEVDVMALRKLVRIERQKANAAYLELEKERLAAATAAEEAMAMILKLQNDKSLIEMEANQYRRLTEEKQLHDQEVIHSLRWIVMKHESERGLLEDQLRFFRQKLKLSMEGYEGDQSEGIHESLSFFNSNIEDSPGGDALISSLDMDLST</sequence>
<gene>
    <name evidence="8" type="ORF">HYC85_024438</name>
</gene>
<dbReference type="PANTHER" id="PTHR31422:SF2">
    <property type="entry name" value="PROTEIN FLOURY 1-LIKE"/>
    <property type="match status" value="1"/>
</dbReference>
<dbReference type="GO" id="GO:0016020">
    <property type="term" value="C:membrane"/>
    <property type="evidence" value="ECO:0007669"/>
    <property type="project" value="UniProtKB-SubCell"/>
</dbReference>
<evidence type="ECO:0000313" key="8">
    <source>
        <dbReference type="EMBL" id="KAF5936932.1"/>
    </source>
</evidence>
<dbReference type="Pfam" id="PF04576">
    <property type="entry name" value="Zein-binding"/>
    <property type="match status" value="1"/>
</dbReference>
<evidence type="ECO:0000256" key="3">
    <source>
        <dbReference type="ARBA" id="ARBA00022989"/>
    </source>
</evidence>
<evidence type="ECO:0000256" key="4">
    <source>
        <dbReference type="ARBA" id="ARBA00023136"/>
    </source>
</evidence>
<feature type="domain" description="GTD-binding" evidence="7">
    <location>
        <begin position="524"/>
        <end position="622"/>
    </location>
</feature>
<dbReference type="Pfam" id="PF03478">
    <property type="entry name" value="Beta-prop_KIB1-4"/>
    <property type="match status" value="1"/>
</dbReference>
<dbReference type="EMBL" id="JACBKZ010000012">
    <property type="protein sequence ID" value="KAF5936932.1"/>
    <property type="molecule type" value="Genomic_DNA"/>
</dbReference>
<protein>
    <recommendedName>
        <fullName evidence="7">GTD-binding domain-containing protein</fullName>
    </recommendedName>
</protein>
<evidence type="ECO:0000256" key="2">
    <source>
        <dbReference type="ARBA" id="ARBA00022692"/>
    </source>
</evidence>
<dbReference type="AlphaFoldDB" id="A0A7J7G847"/>
<name>A0A7J7G847_CAMSI</name>
<evidence type="ECO:0000313" key="9">
    <source>
        <dbReference type="Proteomes" id="UP000593564"/>
    </source>
</evidence>
<feature type="region of interest" description="Disordered" evidence="6">
    <location>
        <begin position="1"/>
        <end position="45"/>
    </location>
</feature>
<comment type="subcellular location">
    <subcellularLocation>
        <location evidence="1">Membrane</location>
    </subcellularLocation>
</comment>
<reference evidence="9" key="1">
    <citation type="journal article" date="2020" name="Nat. Commun.">
        <title>Genome assembly of wild tea tree DASZ reveals pedigree and selection history of tea varieties.</title>
        <authorList>
            <person name="Zhang W."/>
            <person name="Zhang Y."/>
            <person name="Qiu H."/>
            <person name="Guo Y."/>
            <person name="Wan H."/>
            <person name="Zhang X."/>
            <person name="Scossa F."/>
            <person name="Alseekh S."/>
            <person name="Zhang Q."/>
            <person name="Wang P."/>
            <person name="Xu L."/>
            <person name="Schmidt M.H."/>
            <person name="Jia X."/>
            <person name="Li D."/>
            <person name="Zhu A."/>
            <person name="Guo F."/>
            <person name="Chen W."/>
            <person name="Ni D."/>
            <person name="Usadel B."/>
            <person name="Fernie A.R."/>
            <person name="Wen W."/>
        </authorList>
    </citation>
    <scope>NUCLEOTIDE SEQUENCE [LARGE SCALE GENOMIC DNA]</scope>
    <source>
        <strain evidence="9">cv. G240</strain>
    </source>
</reference>
<keyword evidence="4" id="KW-0472">Membrane</keyword>
<keyword evidence="9" id="KW-1185">Reference proteome</keyword>